<dbReference type="AlphaFoldDB" id="A0AAD4QEN2"/>
<dbReference type="EMBL" id="JAKELL010000017">
    <property type="protein sequence ID" value="KAH8993796.1"/>
    <property type="molecule type" value="Genomic_DNA"/>
</dbReference>
<feature type="compositionally biased region" description="Low complexity" evidence="1">
    <location>
        <begin position="82"/>
        <end position="93"/>
    </location>
</feature>
<feature type="region of interest" description="Disordered" evidence="1">
    <location>
        <begin position="74"/>
        <end position="118"/>
    </location>
</feature>
<evidence type="ECO:0000313" key="2">
    <source>
        <dbReference type="EMBL" id="KAH8993796.1"/>
    </source>
</evidence>
<name>A0AAD4QEN2_9AGAM</name>
<comment type="caution">
    <text evidence="2">The sequence shown here is derived from an EMBL/GenBank/DDBJ whole genome shotgun (WGS) entry which is preliminary data.</text>
</comment>
<evidence type="ECO:0000256" key="1">
    <source>
        <dbReference type="SAM" id="MobiDB-lite"/>
    </source>
</evidence>
<protein>
    <submittedName>
        <fullName evidence="2">Uncharacterized protein</fullName>
    </submittedName>
</protein>
<accession>A0AAD4QEN2</accession>
<feature type="region of interest" description="Disordered" evidence="1">
    <location>
        <begin position="161"/>
        <end position="184"/>
    </location>
</feature>
<feature type="compositionally biased region" description="Basic and acidic residues" evidence="1">
    <location>
        <begin position="165"/>
        <end position="174"/>
    </location>
</feature>
<evidence type="ECO:0000313" key="3">
    <source>
        <dbReference type="Proteomes" id="UP001201163"/>
    </source>
</evidence>
<gene>
    <name evidence="2" type="ORF">EDB92DRAFT_1815451</name>
</gene>
<reference evidence="2" key="1">
    <citation type="submission" date="2022-01" db="EMBL/GenBank/DDBJ databases">
        <title>Comparative genomics reveals a dynamic genome evolution in the ectomycorrhizal milk-cap (Lactarius) mushrooms.</title>
        <authorList>
            <consortium name="DOE Joint Genome Institute"/>
            <person name="Lebreton A."/>
            <person name="Tang N."/>
            <person name="Kuo A."/>
            <person name="LaButti K."/>
            <person name="Drula E."/>
            <person name="Barry K."/>
            <person name="Clum A."/>
            <person name="Lipzen A."/>
            <person name="Mousain D."/>
            <person name="Ng V."/>
            <person name="Wang R."/>
            <person name="Wang X."/>
            <person name="Dai Y."/>
            <person name="Henrissat B."/>
            <person name="Grigoriev I.V."/>
            <person name="Guerin-Laguette A."/>
            <person name="Yu F."/>
            <person name="Martin F.M."/>
        </authorList>
    </citation>
    <scope>NUCLEOTIDE SEQUENCE</scope>
    <source>
        <strain evidence="2">QP</strain>
    </source>
</reference>
<proteinExistence type="predicted"/>
<organism evidence="2 3">
    <name type="scientific">Lactarius akahatsu</name>
    <dbReference type="NCBI Taxonomy" id="416441"/>
    <lineage>
        <taxon>Eukaryota</taxon>
        <taxon>Fungi</taxon>
        <taxon>Dikarya</taxon>
        <taxon>Basidiomycota</taxon>
        <taxon>Agaricomycotina</taxon>
        <taxon>Agaricomycetes</taxon>
        <taxon>Russulales</taxon>
        <taxon>Russulaceae</taxon>
        <taxon>Lactarius</taxon>
    </lineage>
</organism>
<sequence length="184" mass="20143">MRVSLEPRKIENHQKKSVIVRAWSGNDSSQISNRGLIKEAEVHFQVYRTRGKVLVSRSTWSAWWFLSEYHVPVSQRSPPEHSPSTATDPSSATGGNPGAEHGRKPSVQQSAQDVVVPGRATNKWRRLSSIISRAAAIHAPVEAQQFPGDLLRISIPRVGVSALSPRDDGGDEKASPLSSPPLAW</sequence>
<keyword evidence="3" id="KW-1185">Reference proteome</keyword>
<dbReference type="Proteomes" id="UP001201163">
    <property type="component" value="Unassembled WGS sequence"/>
</dbReference>